<dbReference type="Proteomes" id="UP000013378">
    <property type="component" value="Unassembled WGS sequence"/>
</dbReference>
<dbReference type="PANTHER" id="PTHR22642:SF2">
    <property type="entry name" value="PROTEIN LONG AFTER FAR-RED 3"/>
    <property type="match status" value="1"/>
</dbReference>
<dbReference type="Pfam" id="PF07969">
    <property type="entry name" value="Amidohydro_3"/>
    <property type="match status" value="1"/>
</dbReference>
<dbReference type="InterPro" id="IPR013108">
    <property type="entry name" value="Amidohydro_3"/>
</dbReference>
<dbReference type="CDD" id="cd01300">
    <property type="entry name" value="YtcJ_like"/>
    <property type="match status" value="1"/>
</dbReference>
<dbReference type="AlphaFoldDB" id="R1AUX9"/>
<keyword evidence="3" id="KW-1185">Reference proteome</keyword>
<dbReference type="SUPFAM" id="SSF51338">
    <property type="entry name" value="Composite domain of metallo-dependent hydrolases"/>
    <property type="match status" value="1"/>
</dbReference>
<reference evidence="2 3" key="1">
    <citation type="journal article" date="2015" name="Geomicrobiol. J.">
        <title>Caldisalinibacter kiritimatiensis gen. nov., sp. nov., a moderately thermohalophilic thiosulfate-reducing bacterium from a hypersaline microbial mat.</title>
        <authorList>
            <person name="Ben Hania W."/>
            <person name="Joseph M."/>
            <person name="Fiebig A."/>
            <person name="Bunk B."/>
            <person name="Klenk H.-P."/>
            <person name="Fardeau M.-L."/>
            <person name="Spring S."/>
        </authorList>
    </citation>
    <scope>NUCLEOTIDE SEQUENCE [LARGE SCALE GENOMIC DNA]</scope>
    <source>
        <strain evidence="2 3">L21-TH-D2</strain>
    </source>
</reference>
<dbReference type="STRING" id="1304284.L21TH_1498"/>
<dbReference type="Gene3D" id="3.10.310.70">
    <property type="match status" value="1"/>
</dbReference>
<protein>
    <submittedName>
        <fullName evidence="2">Exoenzymes regulatory protein AepA</fullName>
    </submittedName>
</protein>
<dbReference type="InterPro" id="IPR032466">
    <property type="entry name" value="Metal_Hydrolase"/>
</dbReference>
<accession>R1AUX9</accession>
<feature type="domain" description="Amidohydrolase 3" evidence="1">
    <location>
        <begin position="52"/>
        <end position="541"/>
    </location>
</feature>
<dbReference type="Gene3D" id="2.30.40.10">
    <property type="entry name" value="Urease, subunit C, domain 1"/>
    <property type="match status" value="1"/>
</dbReference>
<dbReference type="PANTHER" id="PTHR22642">
    <property type="entry name" value="IMIDAZOLONEPROPIONASE"/>
    <property type="match status" value="1"/>
</dbReference>
<comment type="caution">
    <text evidence="2">The sequence shown here is derived from an EMBL/GenBank/DDBJ whole genome shotgun (WGS) entry which is preliminary data.</text>
</comment>
<proteinExistence type="predicted"/>
<evidence type="ECO:0000313" key="2">
    <source>
        <dbReference type="EMBL" id="EOD00437.1"/>
    </source>
</evidence>
<sequence length="549" mass="62736">MGSLLFYNGNILTMNEKCNDEIEAVVVKEDKIIYTGNYKESLKYTNHDTLNIDLKGRTLLPGFNDSHMHLISYGLSKYKVKLNEVNSIKELQEKLLEHMKNEEVKIFKDWVVGSGWNHENFIEKRLPTKEDLDKVISDRPMFLSRACYHMCVVNSKALELAGISKDTKDPEGGKIDRDPITGEPTGILRENAIYLVYDLIPFTNDIQEIKKIIIESIKDANKVGITSIQTDDFSHLKSYDKIIEAYKQLRNQNKLNARINLQMLLKDKKMLEKFLKLGIKTGDGDKWVRFGPLKLLADGSLGSRTAALEEPYSDDNTTNGVLIYSDEELKEIIEIAYTNGLQIAVHAIGDRCMNQVLTIYESIYKKYPKKDPRFRIIHSQICSEKILKKMRKLNVIADVQPIFIKTDMYMAEERIGTERMKWSYCWYQMLNKGIILSGGSDSPVEPFNPLLGIYSAVTRQDLHGKPKGGWYAEEKVKLQEALKIFTKNSAYCTYEEDIKGMIKEGMLADMVVLSDDITKISQSAIKDLKVDMTIVNGNIVYTRKNGVRG</sequence>
<evidence type="ECO:0000259" key="1">
    <source>
        <dbReference type="Pfam" id="PF07969"/>
    </source>
</evidence>
<evidence type="ECO:0000313" key="3">
    <source>
        <dbReference type="Proteomes" id="UP000013378"/>
    </source>
</evidence>
<dbReference type="EMBL" id="ARZA01000172">
    <property type="protein sequence ID" value="EOD00437.1"/>
    <property type="molecule type" value="Genomic_DNA"/>
</dbReference>
<dbReference type="RefSeq" id="WP_006313283.1">
    <property type="nucleotide sequence ID" value="NZ_ARZA01000172.1"/>
</dbReference>
<dbReference type="OrthoDB" id="9767366at2"/>
<dbReference type="GO" id="GO:0016810">
    <property type="term" value="F:hydrolase activity, acting on carbon-nitrogen (but not peptide) bonds"/>
    <property type="evidence" value="ECO:0007669"/>
    <property type="project" value="InterPro"/>
</dbReference>
<dbReference type="Gene3D" id="3.20.20.140">
    <property type="entry name" value="Metal-dependent hydrolases"/>
    <property type="match status" value="1"/>
</dbReference>
<organism evidence="2 3">
    <name type="scientific">Caldisalinibacter kiritimatiensis</name>
    <dbReference type="NCBI Taxonomy" id="1304284"/>
    <lineage>
        <taxon>Bacteria</taxon>
        <taxon>Bacillati</taxon>
        <taxon>Bacillota</taxon>
        <taxon>Tissierellia</taxon>
        <taxon>Tissierellales</taxon>
        <taxon>Thermohalobacteraceae</taxon>
        <taxon>Caldisalinibacter</taxon>
    </lineage>
</organism>
<gene>
    <name evidence="2" type="ORF">L21TH_1498</name>
</gene>
<dbReference type="PATRIC" id="fig|1304284.3.peg.1467"/>
<dbReference type="eggNOG" id="COG1574">
    <property type="taxonomic scope" value="Bacteria"/>
</dbReference>
<dbReference type="InterPro" id="IPR011059">
    <property type="entry name" value="Metal-dep_hydrolase_composite"/>
</dbReference>
<dbReference type="InterPro" id="IPR033932">
    <property type="entry name" value="YtcJ-like"/>
</dbReference>
<name>R1AUX9_9FIRM</name>
<dbReference type="SUPFAM" id="SSF51556">
    <property type="entry name" value="Metallo-dependent hydrolases"/>
    <property type="match status" value="1"/>
</dbReference>